<protein>
    <submittedName>
        <fullName evidence="7">Glutamate synthase subunit beta</fullName>
    </submittedName>
</protein>
<evidence type="ECO:0000259" key="5">
    <source>
        <dbReference type="Pfam" id="PF07992"/>
    </source>
</evidence>
<dbReference type="Pfam" id="PF14691">
    <property type="entry name" value="Fer4_20"/>
    <property type="match status" value="1"/>
</dbReference>
<feature type="domain" description="Dihydroprymidine dehydrogenase" evidence="6">
    <location>
        <begin position="23"/>
        <end position="132"/>
    </location>
</feature>
<dbReference type="SUPFAM" id="SSF51971">
    <property type="entry name" value="Nucleotide-binding domain"/>
    <property type="match status" value="1"/>
</dbReference>
<accession>A0ABU9UE10</accession>
<dbReference type="Gene3D" id="3.50.50.60">
    <property type="entry name" value="FAD/NAD(P)-binding domain"/>
    <property type="match status" value="1"/>
</dbReference>
<dbReference type="InterPro" id="IPR028261">
    <property type="entry name" value="DPD_II"/>
</dbReference>
<evidence type="ECO:0000256" key="3">
    <source>
        <dbReference type="ARBA" id="ARBA00023164"/>
    </source>
</evidence>
<dbReference type="Gene3D" id="3.40.50.720">
    <property type="entry name" value="NAD(P)-binding Rossmann-like Domain"/>
    <property type="match status" value="1"/>
</dbReference>
<keyword evidence="3" id="KW-0314">Glutamate biosynthesis</keyword>
<feature type="domain" description="FAD/NAD(P)-binding" evidence="5">
    <location>
        <begin position="147"/>
        <end position="469"/>
    </location>
</feature>
<dbReference type="RefSeq" id="WP_420070356.1">
    <property type="nucleotide sequence ID" value="NZ_JBCHKQ010000007.1"/>
</dbReference>
<comment type="pathway">
    <text evidence="4">Amino-acid biosynthesis.</text>
</comment>
<organism evidence="7 8">
    <name type="scientific">Rarispira pelagica</name>
    <dbReference type="NCBI Taxonomy" id="3141764"/>
    <lineage>
        <taxon>Bacteria</taxon>
        <taxon>Pseudomonadati</taxon>
        <taxon>Spirochaetota</taxon>
        <taxon>Spirochaetia</taxon>
        <taxon>Winmispirales</taxon>
        <taxon>Winmispiraceae</taxon>
        <taxon>Rarispira</taxon>
    </lineage>
</organism>
<dbReference type="InterPro" id="IPR006005">
    <property type="entry name" value="Glut_synth_ssu1"/>
</dbReference>
<dbReference type="SUPFAM" id="SSF46548">
    <property type="entry name" value="alpha-helical ferredoxin"/>
    <property type="match status" value="1"/>
</dbReference>
<evidence type="ECO:0000256" key="4">
    <source>
        <dbReference type="ARBA" id="ARBA00029440"/>
    </source>
</evidence>
<keyword evidence="1" id="KW-0028">Amino-acid biosynthesis</keyword>
<dbReference type="Gene3D" id="1.10.1060.10">
    <property type="entry name" value="Alpha-helical ferredoxin"/>
    <property type="match status" value="1"/>
</dbReference>
<keyword evidence="2" id="KW-0560">Oxidoreductase</keyword>
<keyword evidence="8" id="KW-1185">Reference proteome</keyword>
<dbReference type="InterPro" id="IPR023753">
    <property type="entry name" value="FAD/NAD-binding_dom"/>
</dbReference>
<dbReference type="InterPro" id="IPR051394">
    <property type="entry name" value="Glutamate_Synthase"/>
</dbReference>
<dbReference type="PANTHER" id="PTHR43100:SF1">
    <property type="entry name" value="GLUTAMATE SYNTHASE [NADPH] SMALL CHAIN"/>
    <property type="match status" value="1"/>
</dbReference>
<dbReference type="PRINTS" id="PR00419">
    <property type="entry name" value="ADXRDTASE"/>
</dbReference>
<proteinExistence type="predicted"/>
<dbReference type="Pfam" id="PF07992">
    <property type="entry name" value="Pyr_redox_2"/>
    <property type="match status" value="1"/>
</dbReference>
<comment type="caution">
    <text evidence="7">The sequence shown here is derived from an EMBL/GenBank/DDBJ whole genome shotgun (WGS) entry which is preliminary data.</text>
</comment>
<dbReference type="InterPro" id="IPR036188">
    <property type="entry name" value="FAD/NAD-bd_sf"/>
</dbReference>
<gene>
    <name evidence="7" type="ORF">WKV44_10160</name>
</gene>
<sequence length="491" mass="54967">MGKPTGFLEYDRKTVIDRAPSERINDFNEFHIHLSEEERKEQGARCMDCGVPFCHSSYGCPIHNLIPEWNDFVYRGRWEDAFYRLRYTNNFPEFTGRVCPAPCEYACVLGINEPAVTIKDNECTIIDKAWESGLMVPRPPQSRTGKKIAVVGSGPAGLAAADQLNQAGHEVTVYERDDRPGGLLMYGIPNMKLDKELVLKRISIMEQEGVKFITSTHIGKDIPLSQLVEEFDAVLLACGATKPRDLPVPGRDLKGIHFAMDFLKANTKSLLDSRLEDKNYISAEGKHVVVIGGGDTGNDCIGTSIRHGCVSVTNFELLPKPPEDRFEAAPWPLYPRMFKVDYGHAEAIEKFGKDPREFSILTKEFIGDENGHVKAIKTVRVEWKKNSEGRFVMEELPGTEEEWKADLVLLALGFLGPEDTLPEELGLERDARSNISAPYGRFTTSNPKVFAAGDARRGQSLVVWAIHEGREAAYEIDTYLMGESVLPKMRP</sequence>
<evidence type="ECO:0000256" key="2">
    <source>
        <dbReference type="ARBA" id="ARBA00023002"/>
    </source>
</evidence>
<dbReference type="EMBL" id="JBCHKQ010000007">
    <property type="protein sequence ID" value="MEM5948903.1"/>
    <property type="molecule type" value="Genomic_DNA"/>
</dbReference>
<dbReference type="NCBIfam" id="TIGR01317">
    <property type="entry name" value="GOGAT_sm_gam"/>
    <property type="match status" value="1"/>
</dbReference>
<reference evidence="7 8" key="1">
    <citation type="submission" date="2024-03" db="EMBL/GenBank/DDBJ databases">
        <title>Ignisphaera cupida sp. nov., a hyperthermophilic hydrolytic archaeon from a hot spring of Kamchatka, and proposal of Ignisphaeraceae fam. nov.</title>
        <authorList>
            <person name="Podosokorskaya O.A."/>
            <person name="Elcheninov A.G."/>
            <person name="Maltseva A.I."/>
            <person name="Zayulina K.S."/>
            <person name="Novikov A."/>
            <person name="Merkel A.Y."/>
        </authorList>
    </citation>
    <scope>NUCLEOTIDE SEQUENCE [LARGE SCALE GENOMIC DNA]</scope>
    <source>
        <strain evidence="7 8">38H-sp</strain>
    </source>
</reference>
<evidence type="ECO:0000259" key="6">
    <source>
        <dbReference type="Pfam" id="PF14691"/>
    </source>
</evidence>
<dbReference type="InterPro" id="IPR009051">
    <property type="entry name" value="Helical_ferredxn"/>
</dbReference>
<name>A0ABU9UE10_9SPIR</name>
<dbReference type="PANTHER" id="PTHR43100">
    <property type="entry name" value="GLUTAMATE SYNTHASE [NADPH] SMALL CHAIN"/>
    <property type="match status" value="1"/>
</dbReference>
<evidence type="ECO:0000313" key="8">
    <source>
        <dbReference type="Proteomes" id="UP001466331"/>
    </source>
</evidence>
<evidence type="ECO:0000313" key="7">
    <source>
        <dbReference type="EMBL" id="MEM5948903.1"/>
    </source>
</evidence>
<dbReference type="Proteomes" id="UP001466331">
    <property type="component" value="Unassembled WGS sequence"/>
</dbReference>
<evidence type="ECO:0000256" key="1">
    <source>
        <dbReference type="ARBA" id="ARBA00022605"/>
    </source>
</evidence>